<evidence type="ECO:0000313" key="2">
    <source>
        <dbReference type="Proteomes" id="UP001565220"/>
    </source>
</evidence>
<organism evidence="1 2">
    <name type="scientific">Clostridium lapidicellarium</name>
    <dbReference type="NCBI Taxonomy" id="3240931"/>
    <lineage>
        <taxon>Bacteria</taxon>
        <taxon>Bacillati</taxon>
        <taxon>Bacillota</taxon>
        <taxon>Clostridia</taxon>
        <taxon>Eubacteriales</taxon>
        <taxon>Clostridiaceae</taxon>
        <taxon>Clostridium</taxon>
    </lineage>
</organism>
<comment type="caution">
    <text evidence="1">The sequence shown here is derived from an EMBL/GenBank/DDBJ whole genome shotgun (WGS) entry which is preliminary data.</text>
</comment>
<protein>
    <submittedName>
        <fullName evidence="1">Siphovirus Gp157 family protein</fullName>
    </submittedName>
</protein>
<gene>
    <name evidence="1" type="ORF">AB8S09_13135</name>
</gene>
<proteinExistence type="predicted"/>
<accession>A0ABV4E080</accession>
<reference evidence="1 2" key="1">
    <citation type="submission" date="2024-08" db="EMBL/GenBank/DDBJ databases">
        <title>Clostridium lapicellarii sp. nov., and Clostridium renhuaiense sp. nov., two species isolated from the mud in a fermentation cellar used for producing sauce-flavour Chinese liquors.</title>
        <authorList>
            <person name="Yang F."/>
            <person name="Wang H."/>
            <person name="Chen L.Q."/>
            <person name="Zhou N."/>
            <person name="Lu J.J."/>
            <person name="Pu X.X."/>
            <person name="Wan B."/>
            <person name="Wang L."/>
            <person name="Liu S.J."/>
        </authorList>
    </citation>
    <scope>NUCLEOTIDE SEQUENCE [LARGE SCALE GENOMIC DNA]</scope>
    <source>
        <strain evidence="1 2">MT-113</strain>
    </source>
</reference>
<dbReference type="Pfam" id="PF05565">
    <property type="entry name" value="Sipho_Gp157"/>
    <property type="match status" value="1"/>
</dbReference>
<name>A0ABV4E080_9CLOT</name>
<dbReference type="InterPro" id="IPR008840">
    <property type="entry name" value="Sipho_Gp157"/>
</dbReference>
<dbReference type="EMBL" id="JBGFFE010000024">
    <property type="protein sequence ID" value="MEY8764562.1"/>
    <property type="molecule type" value="Genomic_DNA"/>
</dbReference>
<dbReference type="Proteomes" id="UP001565220">
    <property type="component" value="Unassembled WGS sequence"/>
</dbReference>
<sequence>MAKLYEISERYKNLDELLDDPDLENVKGAIEQSLNKIDEEFDVKAENIAKLTKAKEVDSKGLDEEIKRLYARKKTVDNQIYDLRNYLFEHMEMLGKQKIKGSLFTLSIRKNAPTVIVTDEEAVPERYKIPQPYKLDKITMLKDLKKNLKINGAEIKRTVSLSIR</sequence>
<dbReference type="RefSeq" id="WP_294183466.1">
    <property type="nucleotide sequence ID" value="NZ_JBGFFE010000024.1"/>
</dbReference>
<evidence type="ECO:0000313" key="1">
    <source>
        <dbReference type="EMBL" id="MEY8764562.1"/>
    </source>
</evidence>
<keyword evidence="2" id="KW-1185">Reference proteome</keyword>